<keyword evidence="1" id="KW-0732">Signal</keyword>
<feature type="domain" description="Calcineurin-like phosphoesterase" evidence="2">
    <location>
        <begin position="91"/>
        <end position="277"/>
    </location>
</feature>
<dbReference type="InParanoid" id="A0A1Z5JNW1"/>
<dbReference type="AlphaFoldDB" id="A0A1Z5JNW1"/>
<evidence type="ECO:0000313" key="3">
    <source>
        <dbReference type="EMBL" id="GAX15684.1"/>
    </source>
</evidence>
<comment type="caution">
    <text evidence="3">The sequence shown here is derived from an EMBL/GenBank/DDBJ whole genome shotgun (WGS) entry which is preliminary data.</text>
</comment>
<dbReference type="SUPFAM" id="SSF56300">
    <property type="entry name" value="Metallo-dependent phosphatases"/>
    <property type="match status" value="1"/>
</dbReference>
<sequence length="329" mass="36478">MNLITVALFTFFSSNVVVARGFPGFFDSEFRKTLPCFKPDVEPSTAPSGAPSETPTQSPVVPAETLIIYATGDVPYSAVEAVGLMGQMQAVPSDAELVLHVGDIRRSTTTPCLASEYEAVQGILNQSTAPLLVIVGDNEWNDCTNTDEAYSFFHQYFAQFEKQWSSLEALVVRDPVYPEVFSLVQEGILVLGLNLVGGRVHNSTEWQNRLTYQANQVQERILDYWAETGDAAKVIVTGHADPRTRHAGFFTPFQNFVANTLNNRVPILYLNGDSHVYKYEPTFLNQSSLLRVMVRGGTVEAPIRIQVNLEVNTTDPSVAFTVLRNAYVW</sequence>
<feature type="signal peptide" evidence="1">
    <location>
        <begin position="1"/>
        <end position="19"/>
    </location>
</feature>
<dbReference type="OrthoDB" id="49207at2759"/>
<gene>
    <name evidence="3" type="ORF">FisN_3Hh158</name>
</gene>
<keyword evidence="4" id="KW-1185">Reference proteome</keyword>
<protein>
    <recommendedName>
        <fullName evidence="2">Calcineurin-like phosphoesterase domain-containing protein</fullName>
    </recommendedName>
</protein>
<dbReference type="InterPro" id="IPR029052">
    <property type="entry name" value="Metallo-depent_PP-like"/>
</dbReference>
<proteinExistence type="predicted"/>
<evidence type="ECO:0000313" key="4">
    <source>
        <dbReference type="Proteomes" id="UP000198406"/>
    </source>
</evidence>
<feature type="chain" id="PRO_5013232845" description="Calcineurin-like phosphoesterase domain-containing protein" evidence="1">
    <location>
        <begin position="20"/>
        <end position="329"/>
    </location>
</feature>
<evidence type="ECO:0000259" key="2">
    <source>
        <dbReference type="Pfam" id="PF00149"/>
    </source>
</evidence>
<dbReference type="GO" id="GO:0016787">
    <property type="term" value="F:hydrolase activity"/>
    <property type="evidence" value="ECO:0007669"/>
    <property type="project" value="InterPro"/>
</dbReference>
<dbReference type="Proteomes" id="UP000198406">
    <property type="component" value="Unassembled WGS sequence"/>
</dbReference>
<dbReference type="EMBL" id="BDSP01000095">
    <property type="protein sequence ID" value="GAX15684.1"/>
    <property type="molecule type" value="Genomic_DNA"/>
</dbReference>
<reference evidence="3 4" key="1">
    <citation type="journal article" date="2015" name="Plant Cell">
        <title>Oil accumulation by the oleaginous diatom Fistulifera solaris as revealed by the genome and transcriptome.</title>
        <authorList>
            <person name="Tanaka T."/>
            <person name="Maeda Y."/>
            <person name="Veluchamy A."/>
            <person name="Tanaka M."/>
            <person name="Abida H."/>
            <person name="Marechal E."/>
            <person name="Bowler C."/>
            <person name="Muto M."/>
            <person name="Sunaga Y."/>
            <person name="Tanaka M."/>
            <person name="Yoshino T."/>
            <person name="Taniguchi T."/>
            <person name="Fukuda Y."/>
            <person name="Nemoto M."/>
            <person name="Matsumoto M."/>
            <person name="Wong P.S."/>
            <person name="Aburatani S."/>
            <person name="Fujibuchi W."/>
        </authorList>
    </citation>
    <scope>NUCLEOTIDE SEQUENCE [LARGE SCALE GENOMIC DNA]</scope>
    <source>
        <strain evidence="3 4">JPCC DA0580</strain>
    </source>
</reference>
<evidence type="ECO:0000256" key="1">
    <source>
        <dbReference type="SAM" id="SignalP"/>
    </source>
</evidence>
<accession>A0A1Z5JNW1</accession>
<dbReference type="Pfam" id="PF00149">
    <property type="entry name" value="Metallophos"/>
    <property type="match status" value="1"/>
</dbReference>
<dbReference type="InterPro" id="IPR004843">
    <property type="entry name" value="Calcineurin-like_PHP"/>
</dbReference>
<name>A0A1Z5JNW1_FISSO</name>
<organism evidence="3 4">
    <name type="scientific">Fistulifera solaris</name>
    <name type="common">Oleaginous diatom</name>
    <dbReference type="NCBI Taxonomy" id="1519565"/>
    <lineage>
        <taxon>Eukaryota</taxon>
        <taxon>Sar</taxon>
        <taxon>Stramenopiles</taxon>
        <taxon>Ochrophyta</taxon>
        <taxon>Bacillariophyta</taxon>
        <taxon>Bacillariophyceae</taxon>
        <taxon>Bacillariophycidae</taxon>
        <taxon>Naviculales</taxon>
        <taxon>Naviculaceae</taxon>
        <taxon>Fistulifera</taxon>
    </lineage>
</organism>